<comment type="subcellular location">
    <subcellularLocation>
        <location evidence="1">Membrane</location>
        <topology evidence="1">Multi-pass membrane protein</topology>
    </subcellularLocation>
</comment>
<dbReference type="PANTHER" id="PTHR37422:SF13">
    <property type="entry name" value="LIPOPOLYSACCHARIDE BIOSYNTHESIS PROTEIN PA4999-RELATED"/>
    <property type="match status" value="1"/>
</dbReference>
<feature type="transmembrane region" description="Helical" evidence="5">
    <location>
        <begin position="327"/>
        <end position="346"/>
    </location>
</feature>
<evidence type="ECO:0000256" key="5">
    <source>
        <dbReference type="SAM" id="Phobius"/>
    </source>
</evidence>
<protein>
    <submittedName>
        <fullName evidence="7">O-antigen ligase family protein</fullName>
    </submittedName>
</protein>
<keyword evidence="8" id="KW-1185">Reference proteome</keyword>
<dbReference type="InterPro" id="IPR051533">
    <property type="entry name" value="WaaL-like"/>
</dbReference>
<evidence type="ECO:0000313" key="8">
    <source>
        <dbReference type="Proteomes" id="UP001596549"/>
    </source>
</evidence>
<dbReference type="PANTHER" id="PTHR37422">
    <property type="entry name" value="TEICHURONIC ACID BIOSYNTHESIS PROTEIN TUAE"/>
    <property type="match status" value="1"/>
</dbReference>
<keyword evidence="3 5" id="KW-1133">Transmembrane helix</keyword>
<evidence type="ECO:0000256" key="2">
    <source>
        <dbReference type="ARBA" id="ARBA00022692"/>
    </source>
</evidence>
<evidence type="ECO:0000256" key="3">
    <source>
        <dbReference type="ARBA" id="ARBA00022989"/>
    </source>
</evidence>
<comment type="caution">
    <text evidence="7">The sequence shown here is derived from an EMBL/GenBank/DDBJ whole genome shotgun (WGS) entry which is preliminary data.</text>
</comment>
<feature type="transmembrane region" description="Helical" evidence="5">
    <location>
        <begin position="12"/>
        <end position="27"/>
    </location>
</feature>
<feature type="transmembrane region" description="Helical" evidence="5">
    <location>
        <begin position="61"/>
        <end position="80"/>
    </location>
</feature>
<keyword evidence="4 5" id="KW-0472">Membrane</keyword>
<accession>A0ABW2NLP9</accession>
<feature type="transmembrane region" description="Helical" evidence="5">
    <location>
        <begin position="119"/>
        <end position="144"/>
    </location>
</feature>
<feature type="transmembrane region" description="Helical" evidence="5">
    <location>
        <begin position="246"/>
        <end position="267"/>
    </location>
</feature>
<feature type="transmembrane region" description="Helical" evidence="5">
    <location>
        <begin position="379"/>
        <end position="399"/>
    </location>
</feature>
<feature type="transmembrane region" description="Helical" evidence="5">
    <location>
        <begin position="86"/>
        <end position="107"/>
    </location>
</feature>
<organism evidence="7 8">
    <name type="scientific">Fictibacillus iocasae</name>
    <dbReference type="NCBI Taxonomy" id="2715437"/>
    <lineage>
        <taxon>Bacteria</taxon>
        <taxon>Bacillati</taxon>
        <taxon>Bacillota</taxon>
        <taxon>Bacilli</taxon>
        <taxon>Bacillales</taxon>
        <taxon>Fictibacillaceae</taxon>
        <taxon>Fictibacillus</taxon>
    </lineage>
</organism>
<dbReference type="RefSeq" id="WP_379747913.1">
    <property type="nucleotide sequence ID" value="NZ_JBHTCP010000013.1"/>
</dbReference>
<feature type="transmembrane region" description="Helical" evidence="5">
    <location>
        <begin position="353"/>
        <end position="373"/>
    </location>
</feature>
<dbReference type="EMBL" id="JBHTCP010000013">
    <property type="protein sequence ID" value="MFC7371389.1"/>
    <property type="molecule type" value="Genomic_DNA"/>
</dbReference>
<dbReference type="GO" id="GO:0016874">
    <property type="term" value="F:ligase activity"/>
    <property type="evidence" value="ECO:0007669"/>
    <property type="project" value="UniProtKB-KW"/>
</dbReference>
<evidence type="ECO:0000313" key="7">
    <source>
        <dbReference type="EMBL" id="MFC7371389.1"/>
    </source>
</evidence>
<feature type="transmembrane region" description="Helical" evidence="5">
    <location>
        <begin position="196"/>
        <end position="212"/>
    </location>
</feature>
<feature type="domain" description="O-antigen ligase-related" evidence="6">
    <location>
        <begin position="202"/>
        <end position="338"/>
    </location>
</feature>
<gene>
    <name evidence="7" type="ORF">ACFQPF_06855</name>
</gene>
<keyword evidence="7" id="KW-0436">Ligase</keyword>
<dbReference type="Pfam" id="PF04932">
    <property type="entry name" value="Wzy_C"/>
    <property type="match status" value="1"/>
</dbReference>
<feature type="transmembrane region" description="Helical" evidence="5">
    <location>
        <begin position="33"/>
        <end position="49"/>
    </location>
</feature>
<evidence type="ECO:0000256" key="4">
    <source>
        <dbReference type="ARBA" id="ARBA00023136"/>
    </source>
</evidence>
<name>A0ABW2NLP9_9BACL</name>
<reference evidence="8" key="1">
    <citation type="journal article" date="2019" name="Int. J. Syst. Evol. Microbiol.">
        <title>The Global Catalogue of Microorganisms (GCM) 10K type strain sequencing project: providing services to taxonomists for standard genome sequencing and annotation.</title>
        <authorList>
            <consortium name="The Broad Institute Genomics Platform"/>
            <consortium name="The Broad Institute Genome Sequencing Center for Infectious Disease"/>
            <person name="Wu L."/>
            <person name="Ma J."/>
        </authorList>
    </citation>
    <scope>NUCLEOTIDE SEQUENCE [LARGE SCALE GENOMIC DNA]</scope>
    <source>
        <strain evidence="8">NBRC 106396</strain>
    </source>
</reference>
<dbReference type="Proteomes" id="UP001596549">
    <property type="component" value="Unassembled WGS sequence"/>
</dbReference>
<evidence type="ECO:0000259" key="6">
    <source>
        <dbReference type="Pfam" id="PF04932"/>
    </source>
</evidence>
<proteinExistence type="predicted"/>
<evidence type="ECO:0000256" key="1">
    <source>
        <dbReference type="ARBA" id="ARBA00004141"/>
    </source>
</evidence>
<dbReference type="InterPro" id="IPR007016">
    <property type="entry name" value="O-antigen_ligase-rel_domated"/>
</dbReference>
<keyword evidence="2 5" id="KW-0812">Transmembrane</keyword>
<sequence>MKINLQKSNVTFLYAMTLIFVAAFPINFSNFTITIYSSTAASLIFLLLFNYKHLRIHSNDLLLISLILIYTFYLTINAMIIDPSKLIYALQKSLPFYVFILLIITFKKNIKAILLVQKIIGYSLIFCMLSALLLFFLGFSNIYLSSKTIISLISNQYYLDVFGETRLQFMSTHKSRFGVLCIFSLIIILKHQNLNKIFKLLIIVVIMVNLYFSSSYTSLLLAACVLFFCIFNYLKSTKSINKYTKLIMFKFFLIMLFSLILLFFNFGNSKGKDFSNMGDRLYIWQASIYQICNNPWGIVTVDNNFYFKNPDRNLDLKSAHNIILNEGIESGLLGMFMLSIIFLLIFKKLRKDRLLFLGTLVVFLAGMFDIILYENMNYIFWYLIAYFYILSEKSNVGYYNSLKNI</sequence>